<evidence type="ECO:0000256" key="8">
    <source>
        <dbReference type="ARBA" id="ARBA00022777"/>
    </source>
</evidence>
<dbReference type="Pfam" id="PF02518">
    <property type="entry name" value="HATPase_c"/>
    <property type="match status" value="1"/>
</dbReference>
<dbReference type="InterPro" id="IPR027417">
    <property type="entry name" value="P-loop_NTPase"/>
</dbReference>
<evidence type="ECO:0000256" key="11">
    <source>
        <dbReference type="ARBA" id="ARBA00023012"/>
    </source>
</evidence>
<gene>
    <name evidence="15" type="ORF">ABB55_16330</name>
</gene>
<feature type="domain" description="Histidine kinase" evidence="14">
    <location>
        <begin position="671"/>
        <end position="889"/>
    </location>
</feature>
<dbReference type="RefSeq" id="WP_054359749.1">
    <property type="nucleotide sequence ID" value="NZ_LJYW01000001.1"/>
</dbReference>
<dbReference type="Pfam" id="PF00512">
    <property type="entry name" value="HisKA"/>
    <property type="match status" value="1"/>
</dbReference>
<keyword evidence="6 13" id="KW-0812">Transmembrane</keyword>
<dbReference type="SMART" id="SM00388">
    <property type="entry name" value="HisKA"/>
    <property type="match status" value="1"/>
</dbReference>
<dbReference type="InterPro" id="IPR038318">
    <property type="entry name" value="KdpD_sf"/>
</dbReference>
<evidence type="ECO:0000313" key="15">
    <source>
        <dbReference type="EMBL" id="KPL53585.1"/>
    </source>
</evidence>
<dbReference type="SUPFAM" id="SSF47384">
    <property type="entry name" value="Homodimeric domain of signal transducing histidine kinase"/>
    <property type="match status" value="1"/>
</dbReference>
<dbReference type="InterPro" id="IPR005467">
    <property type="entry name" value="His_kinase_dom"/>
</dbReference>
<dbReference type="InterPro" id="IPR003594">
    <property type="entry name" value="HATPase_dom"/>
</dbReference>
<dbReference type="PROSITE" id="PS50109">
    <property type="entry name" value="HIS_KIN"/>
    <property type="match status" value="1"/>
</dbReference>
<organism evidence="15 16">
    <name type="scientific">Prosthecodimorpha hirschii</name>
    <dbReference type="NCBI Taxonomy" id="665126"/>
    <lineage>
        <taxon>Bacteria</taxon>
        <taxon>Pseudomonadati</taxon>
        <taxon>Pseudomonadota</taxon>
        <taxon>Alphaproteobacteria</taxon>
        <taxon>Hyphomicrobiales</taxon>
        <taxon>Ancalomicrobiaceae</taxon>
        <taxon>Prosthecodimorpha</taxon>
    </lineage>
</organism>
<proteinExistence type="predicted"/>
<comment type="caution">
    <text evidence="15">The sequence shown here is derived from an EMBL/GenBank/DDBJ whole genome shotgun (WGS) entry which is preliminary data.</text>
</comment>
<dbReference type="InterPro" id="IPR003661">
    <property type="entry name" value="HisK_dim/P_dom"/>
</dbReference>
<reference evidence="15 16" key="2">
    <citation type="submission" date="2015-10" db="EMBL/GenBank/DDBJ databases">
        <title>Draft Genome Sequence of Prosthecomicrobium hirschii ATCC 27832.</title>
        <authorList>
            <person name="Daniel J."/>
            <person name="Givan S.A."/>
            <person name="Brun Y.V."/>
            <person name="Brown P.J."/>
        </authorList>
    </citation>
    <scope>NUCLEOTIDE SEQUENCE [LARGE SCALE GENOMIC DNA]</scope>
    <source>
        <strain evidence="15 16">16</strain>
    </source>
</reference>
<evidence type="ECO:0000259" key="14">
    <source>
        <dbReference type="PROSITE" id="PS50109"/>
    </source>
</evidence>
<evidence type="ECO:0000313" key="16">
    <source>
        <dbReference type="Proteomes" id="UP000048984"/>
    </source>
</evidence>
<dbReference type="Pfam" id="PF13492">
    <property type="entry name" value="GAF_3"/>
    <property type="match status" value="1"/>
</dbReference>
<dbReference type="Gene3D" id="1.20.120.620">
    <property type="entry name" value="Backbone structure of the membrane domain of e. Coli histidine kinase receptor kdpd"/>
    <property type="match status" value="1"/>
</dbReference>
<protein>
    <recommendedName>
        <fullName evidence="3">histidine kinase</fullName>
        <ecNumber evidence="3">2.7.13.3</ecNumber>
    </recommendedName>
</protein>
<dbReference type="PANTHER" id="PTHR45569:SF1">
    <property type="entry name" value="SENSOR PROTEIN KDPD"/>
    <property type="match status" value="1"/>
</dbReference>
<dbReference type="InterPro" id="IPR003852">
    <property type="entry name" value="Sig_transdc_His_kinase_KdpD_N"/>
</dbReference>
<keyword evidence="10 13" id="KW-1133">Transmembrane helix</keyword>
<dbReference type="InterPro" id="IPR006016">
    <property type="entry name" value="UspA"/>
</dbReference>
<evidence type="ECO:0000256" key="5">
    <source>
        <dbReference type="ARBA" id="ARBA00022679"/>
    </source>
</evidence>
<dbReference type="CDD" id="cd00082">
    <property type="entry name" value="HisKA"/>
    <property type="match status" value="1"/>
</dbReference>
<dbReference type="FunFam" id="3.40.50.300:FF:000483">
    <property type="entry name" value="Sensor histidine kinase KdpD"/>
    <property type="match status" value="1"/>
</dbReference>
<dbReference type="SUPFAM" id="SSF55781">
    <property type="entry name" value="GAF domain-like"/>
    <property type="match status" value="1"/>
</dbReference>
<comment type="subcellular location">
    <subcellularLocation>
        <location evidence="2">Membrane</location>
        <topology evidence="2">Multi-pass membrane protein</topology>
    </subcellularLocation>
</comment>
<dbReference type="Pfam" id="PF00582">
    <property type="entry name" value="Usp"/>
    <property type="match status" value="1"/>
</dbReference>
<dbReference type="SMART" id="SM00387">
    <property type="entry name" value="HATPase_c"/>
    <property type="match status" value="1"/>
</dbReference>
<dbReference type="GO" id="GO:0005737">
    <property type="term" value="C:cytoplasm"/>
    <property type="evidence" value="ECO:0007669"/>
    <property type="project" value="UniProtKB-ARBA"/>
</dbReference>
<evidence type="ECO:0000256" key="10">
    <source>
        <dbReference type="ARBA" id="ARBA00022989"/>
    </source>
</evidence>
<dbReference type="SUPFAM" id="SSF52402">
    <property type="entry name" value="Adenine nucleotide alpha hydrolases-like"/>
    <property type="match status" value="1"/>
</dbReference>
<dbReference type="Pfam" id="PF02702">
    <property type="entry name" value="KdpD"/>
    <property type="match status" value="1"/>
</dbReference>
<dbReference type="SUPFAM" id="SSF52540">
    <property type="entry name" value="P-loop containing nucleoside triphosphate hydrolases"/>
    <property type="match status" value="1"/>
</dbReference>
<feature type="transmembrane region" description="Helical" evidence="13">
    <location>
        <begin position="398"/>
        <end position="419"/>
    </location>
</feature>
<dbReference type="PRINTS" id="PR00344">
    <property type="entry name" value="BCTRLSENSOR"/>
</dbReference>
<dbReference type="Gene3D" id="3.30.450.40">
    <property type="match status" value="1"/>
</dbReference>
<dbReference type="SUPFAM" id="SSF55874">
    <property type="entry name" value="ATPase domain of HSP90 chaperone/DNA topoisomerase II/histidine kinase"/>
    <property type="match status" value="1"/>
</dbReference>
<keyword evidence="5" id="KW-0808">Transferase</keyword>
<dbReference type="GO" id="GO:0005886">
    <property type="term" value="C:plasma membrane"/>
    <property type="evidence" value="ECO:0007669"/>
    <property type="project" value="TreeGrafter"/>
</dbReference>
<evidence type="ECO:0000256" key="9">
    <source>
        <dbReference type="ARBA" id="ARBA00022840"/>
    </source>
</evidence>
<evidence type="ECO:0000256" key="2">
    <source>
        <dbReference type="ARBA" id="ARBA00004141"/>
    </source>
</evidence>
<keyword evidence="16" id="KW-1185">Reference proteome</keyword>
<dbReference type="InterPro" id="IPR014729">
    <property type="entry name" value="Rossmann-like_a/b/a_fold"/>
</dbReference>
<evidence type="ECO:0000256" key="12">
    <source>
        <dbReference type="ARBA" id="ARBA00023136"/>
    </source>
</evidence>
<evidence type="ECO:0000256" key="4">
    <source>
        <dbReference type="ARBA" id="ARBA00022553"/>
    </source>
</evidence>
<accession>A0A0N8GF81</accession>
<evidence type="ECO:0000256" key="3">
    <source>
        <dbReference type="ARBA" id="ARBA00012438"/>
    </source>
</evidence>
<comment type="catalytic activity">
    <reaction evidence="1">
        <text>ATP + protein L-histidine = ADP + protein N-phospho-L-histidine.</text>
        <dbReference type="EC" id="2.7.13.3"/>
    </reaction>
</comment>
<keyword evidence="9" id="KW-0067">ATP-binding</keyword>
<name>A0A0N8GF81_9HYPH</name>
<feature type="transmembrane region" description="Helical" evidence="13">
    <location>
        <begin position="431"/>
        <end position="457"/>
    </location>
</feature>
<evidence type="ECO:0000256" key="6">
    <source>
        <dbReference type="ARBA" id="ARBA00022692"/>
    </source>
</evidence>
<dbReference type="Gene3D" id="3.40.50.620">
    <property type="entry name" value="HUPs"/>
    <property type="match status" value="1"/>
</dbReference>
<dbReference type="InterPro" id="IPR025201">
    <property type="entry name" value="KdpD_TM"/>
</dbReference>
<keyword evidence="7" id="KW-0547">Nucleotide-binding</keyword>
<keyword evidence="8 15" id="KW-0418">Kinase</keyword>
<dbReference type="GO" id="GO:0000155">
    <property type="term" value="F:phosphorelay sensor kinase activity"/>
    <property type="evidence" value="ECO:0007669"/>
    <property type="project" value="InterPro"/>
</dbReference>
<keyword evidence="12 13" id="KW-0472">Membrane</keyword>
<sequence>MGEANPDRRPSPDALLALADSERRGRLKVWLGAAPGVGKTYAMLSAARQARQAGTDVVVGLAETHGRADTEALTVGLETLPRRPFSHRGHLLAEFDIDAALARHPAVLVVDELAHSNAPGSRHPKRYQDIDELLRAGIDVWTALNIQHLESLSDVVTRITGVTVRETVPDTVLDRADEVVLVDITPSELIQRLKDGKVYRADNARRAIDHYFTPGNLTALRELALRRTAARVDDQMVDYLRQNAIEGPWPTAERILVCVGGDARSMTAIRAASRFASGLNADWLAVHVERPEAAPEAGASERIEETLRLAERLGATVLRPSGRDIVTEILRVARAENATQIFLGRSRGGVWRRLRGRSLTAAVLERAGALSVHVVGEDDGEGPAPAGMPRLRLPALSLSGAGAAVLAVAAALGIGSGLVRYVELPNLSMIFLAAVVLCALRFGTWSAVLASALSFAAYNFFFIEPVYTFTVAKPHELLALVVFLLVAIAIGGLAGRLRDQSELVRSRAGAIRSQYEFARKLSGTAKLDDLLWAVASQIAAAVGGRCLVLLAEGQELVLRGAAPPDDEMGPAEWTAAYWAMTHHEPAGWRTGTLPNARLQFRPLRTARGTTGTIGFEPADPARALTGERERMVDALIDQASVAVERIRLVDDMSRAAASAESEKLRSALLTSLSHDLKTPLAAILGAITSVRALGARMDDAARSDLLLTIEEETRRLARFVSNLLDMTKLEAGGLDITPDEVDLAEVLPGLIARAALLLPGLTVKTRPWPPSATVRGNPILVDQVLFNILENADKYAGPNAVASVGLEVADGRVRLVVEDQGPGIPADQLDRVFAKFHRVATGDGRAAGTGLGLAIAKGIVEAMGGTIRAESPIAGTRGTRILITWPLAAPNTRAGGPPEGIPS</sequence>
<evidence type="ECO:0000256" key="7">
    <source>
        <dbReference type="ARBA" id="ARBA00022741"/>
    </source>
</evidence>
<keyword evidence="4" id="KW-0597">Phosphoprotein</keyword>
<dbReference type="GO" id="GO:0005524">
    <property type="term" value="F:ATP binding"/>
    <property type="evidence" value="ECO:0007669"/>
    <property type="project" value="UniProtKB-KW"/>
</dbReference>
<dbReference type="Gene3D" id="3.40.50.300">
    <property type="entry name" value="P-loop containing nucleotide triphosphate hydrolases"/>
    <property type="match status" value="1"/>
</dbReference>
<dbReference type="Proteomes" id="UP000048984">
    <property type="component" value="Unassembled WGS sequence"/>
</dbReference>
<evidence type="ECO:0000256" key="1">
    <source>
        <dbReference type="ARBA" id="ARBA00000085"/>
    </source>
</evidence>
<dbReference type="Pfam" id="PF13493">
    <property type="entry name" value="DUF4118"/>
    <property type="match status" value="1"/>
</dbReference>
<dbReference type="InterPro" id="IPR029016">
    <property type="entry name" value="GAF-like_dom_sf"/>
</dbReference>
<dbReference type="AlphaFoldDB" id="A0A0N8GF81"/>
<dbReference type="EMBL" id="LJYW01000001">
    <property type="protein sequence ID" value="KPL53585.1"/>
    <property type="molecule type" value="Genomic_DNA"/>
</dbReference>
<feature type="transmembrane region" description="Helical" evidence="13">
    <location>
        <begin position="477"/>
        <end position="497"/>
    </location>
</feature>
<dbReference type="STRING" id="665126.ABB55_16330"/>
<dbReference type="InterPro" id="IPR003018">
    <property type="entry name" value="GAF"/>
</dbReference>
<dbReference type="InterPro" id="IPR004358">
    <property type="entry name" value="Sig_transdc_His_kin-like_C"/>
</dbReference>
<keyword evidence="11" id="KW-0902">Two-component regulatory system</keyword>
<reference evidence="15 16" key="1">
    <citation type="submission" date="2015-09" db="EMBL/GenBank/DDBJ databases">
        <authorList>
            <consortium name="Swine Surveillance"/>
        </authorList>
    </citation>
    <scope>NUCLEOTIDE SEQUENCE [LARGE SCALE GENOMIC DNA]</scope>
    <source>
        <strain evidence="15 16">16</strain>
    </source>
</reference>
<dbReference type="Gene3D" id="1.10.287.130">
    <property type="match status" value="1"/>
</dbReference>
<dbReference type="EC" id="2.7.13.3" evidence="3"/>
<dbReference type="Gene3D" id="3.30.565.10">
    <property type="entry name" value="Histidine kinase-like ATPase, C-terminal domain"/>
    <property type="match status" value="1"/>
</dbReference>
<dbReference type="InterPro" id="IPR036097">
    <property type="entry name" value="HisK_dim/P_sf"/>
</dbReference>
<dbReference type="PANTHER" id="PTHR45569">
    <property type="entry name" value="SENSOR PROTEIN KDPD"/>
    <property type="match status" value="1"/>
</dbReference>
<evidence type="ECO:0000256" key="13">
    <source>
        <dbReference type="SAM" id="Phobius"/>
    </source>
</evidence>
<dbReference type="InterPro" id="IPR036890">
    <property type="entry name" value="HATPase_C_sf"/>
</dbReference>
<dbReference type="InterPro" id="IPR052023">
    <property type="entry name" value="Histidine_kinase_KdpD"/>
</dbReference>